<dbReference type="RefSeq" id="XP_041404170.1">
    <property type="nucleotide sequence ID" value="XM_041548236.1"/>
</dbReference>
<proteinExistence type="predicted"/>
<dbReference type="EMBL" id="CAEFZW010000001">
    <property type="protein sequence ID" value="CAB4252131.1"/>
    <property type="molecule type" value="Genomic_DNA"/>
</dbReference>
<dbReference type="GeneID" id="64855254"/>
<protein>
    <recommendedName>
        <fullName evidence="1">CRIB domain-containing protein</fullName>
    </recommendedName>
</protein>
<dbReference type="InterPro" id="IPR000095">
    <property type="entry name" value="CRIB_dom"/>
</dbReference>
<evidence type="ECO:0000313" key="3">
    <source>
        <dbReference type="Proteomes" id="UP000644660"/>
    </source>
</evidence>
<evidence type="ECO:0000313" key="2">
    <source>
        <dbReference type="EMBL" id="CAB4252131.1"/>
    </source>
</evidence>
<comment type="caution">
    <text evidence="2">The sequence shown here is derived from an EMBL/GenBank/DDBJ whole genome shotgun (WGS) entry which is preliminary data.</text>
</comment>
<feature type="domain" description="CRIB" evidence="1">
    <location>
        <begin position="149"/>
        <end position="162"/>
    </location>
</feature>
<dbReference type="PROSITE" id="PS50108">
    <property type="entry name" value="CRIB"/>
    <property type="match status" value="1"/>
</dbReference>
<keyword evidence="3" id="KW-1185">Reference proteome</keyword>
<gene>
    <name evidence="2" type="ORF">KABA2_01S06732</name>
</gene>
<organism evidence="2 3">
    <name type="scientific">Maudiozyma barnettii</name>
    <dbReference type="NCBI Taxonomy" id="61262"/>
    <lineage>
        <taxon>Eukaryota</taxon>
        <taxon>Fungi</taxon>
        <taxon>Dikarya</taxon>
        <taxon>Ascomycota</taxon>
        <taxon>Saccharomycotina</taxon>
        <taxon>Saccharomycetes</taxon>
        <taxon>Saccharomycetales</taxon>
        <taxon>Saccharomycetaceae</taxon>
        <taxon>Maudiozyma</taxon>
    </lineage>
</organism>
<dbReference type="Proteomes" id="UP000644660">
    <property type="component" value="Unassembled WGS sequence"/>
</dbReference>
<reference evidence="2 3" key="1">
    <citation type="submission" date="2020-05" db="EMBL/GenBank/DDBJ databases">
        <authorList>
            <person name="Casaregola S."/>
            <person name="Devillers H."/>
            <person name="Grondin C."/>
        </authorList>
    </citation>
    <scope>NUCLEOTIDE SEQUENCE [LARGE SCALE GENOMIC DNA]</scope>
    <source>
        <strain evidence="2 3">CLIB 1767</strain>
    </source>
</reference>
<dbReference type="OrthoDB" id="4054422at2759"/>
<dbReference type="AlphaFoldDB" id="A0A8H2ZEB5"/>
<accession>A0A8H2ZEB5</accession>
<sequence length="259" mass="29539">MNQNNTMESRIPHISSIWLDEDEDSEKLYNFQSEKFLRDDEEDGSLKIYMMDNNEVNKSIRTVPVSPLSEKVPTFPSSLTGSNKKRFSLYRYPSPENDILTTDTSNITRSNSSKSVSSNLTSLRGKLLGKLKKKWNNNVVSSEKKKEVISTPFNFQHIFHANLDAAMGSDCIPKKNAILDTENDLDEITEVSSNIYNGSSIGFSEIPESPITFGKAYCTEEIKSFEFDRDYRRVRNSDTTNMSFEMENCLNFSSYDTTV</sequence>
<name>A0A8H2ZEB5_9SACH</name>
<evidence type="ECO:0000259" key="1">
    <source>
        <dbReference type="PROSITE" id="PS50108"/>
    </source>
</evidence>